<evidence type="ECO:0000313" key="3">
    <source>
        <dbReference type="EMBL" id="EFX62554.1"/>
    </source>
</evidence>
<evidence type="ECO:0000256" key="1">
    <source>
        <dbReference type="SAM" id="Coils"/>
    </source>
</evidence>
<dbReference type="EMBL" id="GL733515">
    <property type="protein sequence ID" value="EFX62554.1"/>
    <property type="molecule type" value="Genomic_DNA"/>
</dbReference>
<keyword evidence="4" id="KW-1185">Reference proteome</keyword>
<organism evidence="3 4">
    <name type="scientific">Daphnia pulex</name>
    <name type="common">Water flea</name>
    <dbReference type="NCBI Taxonomy" id="6669"/>
    <lineage>
        <taxon>Eukaryota</taxon>
        <taxon>Metazoa</taxon>
        <taxon>Ecdysozoa</taxon>
        <taxon>Arthropoda</taxon>
        <taxon>Crustacea</taxon>
        <taxon>Branchiopoda</taxon>
        <taxon>Diplostraca</taxon>
        <taxon>Cladocera</taxon>
        <taxon>Anomopoda</taxon>
        <taxon>Daphniidae</taxon>
        <taxon>Daphnia</taxon>
    </lineage>
</organism>
<name>E9I0C8_DAPPU</name>
<feature type="region of interest" description="Disordered" evidence="2">
    <location>
        <begin position="170"/>
        <end position="196"/>
    </location>
</feature>
<evidence type="ECO:0000313" key="4">
    <source>
        <dbReference type="Proteomes" id="UP000000305"/>
    </source>
</evidence>
<feature type="region of interest" description="Disordered" evidence="2">
    <location>
        <begin position="393"/>
        <end position="430"/>
    </location>
</feature>
<dbReference type="InParanoid" id="E9I0C8"/>
<sequence>MDFQYYDYSEYDVVHHEGARSIKDIVLNCWNNSFRDVDSSESFFRQKRHFEESLEAEAQKLPEKAKGNFYSVAFSVATEKILSYFQNYELKINKMMDENANATRICLEAFKYTDMGAFLIGQGKQQTGYTLSEWAYGQSPLATIIGICCLVLSTGLATLGQVALNQMGIGAGGSGQQPPTKPPNFNKPTPAPPLDIDLEDENKQKKTYPPLLVSPLKPCGSRPDAEVAPQVSRIFPAGGPEAILTDPSLPFHPSNRWLSRERCTRAGIRETHRQIVDLETRIADYQRQIDAFRDLSNEEHNTYTEIVENVPKTSTANVRTRVNAFYRFQQRTADYMVEIVRTTFNQRRLMEELEELHNTLEAQRVGWGYLRLHPQHEFVVYYPRNVPIIQRTQTGGAPAARRRLNMDSVENDQDNAIPPPKRPRDKRNTEKESCTIVPMFNITYITDLTNPDNLPGIYVFQDKTYEVKQKLDHLLDIFLIIKKTLHAWHDSWFYTNLHEKMTKAYEEFQSNVLNEDFSTHRKKVLAINYALTHITKFMDENYAWYTSPQDVPQKIINLLENAQNKL</sequence>
<reference evidence="3 4" key="1">
    <citation type="journal article" date="2011" name="Science">
        <title>The ecoresponsive genome of Daphnia pulex.</title>
        <authorList>
            <person name="Colbourne J.K."/>
            <person name="Pfrender M.E."/>
            <person name="Gilbert D."/>
            <person name="Thomas W.K."/>
            <person name="Tucker A."/>
            <person name="Oakley T.H."/>
            <person name="Tokishita S."/>
            <person name="Aerts A."/>
            <person name="Arnold G.J."/>
            <person name="Basu M.K."/>
            <person name="Bauer D.J."/>
            <person name="Caceres C.E."/>
            <person name="Carmel L."/>
            <person name="Casola C."/>
            <person name="Choi J.H."/>
            <person name="Detter J.C."/>
            <person name="Dong Q."/>
            <person name="Dusheyko S."/>
            <person name="Eads B.D."/>
            <person name="Frohlich T."/>
            <person name="Geiler-Samerotte K.A."/>
            <person name="Gerlach D."/>
            <person name="Hatcher P."/>
            <person name="Jogdeo S."/>
            <person name="Krijgsveld J."/>
            <person name="Kriventseva E.V."/>
            <person name="Kultz D."/>
            <person name="Laforsch C."/>
            <person name="Lindquist E."/>
            <person name="Lopez J."/>
            <person name="Manak J.R."/>
            <person name="Muller J."/>
            <person name="Pangilinan J."/>
            <person name="Patwardhan R.P."/>
            <person name="Pitluck S."/>
            <person name="Pritham E.J."/>
            <person name="Rechtsteiner A."/>
            <person name="Rho M."/>
            <person name="Rogozin I.B."/>
            <person name="Sakarya O."/>
            <person name="Salamov A."/>
            <person name="Schaack S."/>
            <person name="Shapiro H."/>
            <person name="Shiga Y."/>
            <person name="Skalitzky C."/>
            <person name="Smith Z."/>
            <person name="Souvorov A."/>
            <person name="Sung W."/>
            <person name="Tang Z."/>
            <person name="Tsuchiya D."/>
            <person name="Tu H."/>
            <person name="Vos H."/>
            <person name="Wang M."/>
            <person name="Wolf Y.I."/>
            <person name="Yamagata H."/>
            <person name="Yamada T."/>
            <person name="Ye Y."/>
            <person name="Shaw J.R."/>
            <person name="Andrews J."/>
            <person name="Crease T.J."/>
            <person name="Tang H."/>
            <person name="Lucas S.M."/>
            <person name="Robertson H.M."/>
            <person name="Bork P."/>
            <person name="Koonin E.V."/>
            <person name="Zdobnov E.M."/>
            <person name="Grigoriev I.V."/>
            <person name="Lynch M."/>
            <person name="Boore J.L."/>
        </authorList>
    </citation>
    <scope>NUCLEOTIDE SEQUENCE [LARGE SCALE GENOMIC DNA]</scope>
</reference>
<gene>
    <name evidence="3" type="ORF">DAPPUDRAFT_336787</name>
</gene>
<dbReference type="Proteomes" id="UP000000305">
    <property type="component" value="Unassembled WGS sequence"/>
</dbReference>
<proteinExistence type="predicted"/>
<feature type="coiled-coil region" evidence="1">
    <location>
        <begin position="268"/>
        <end position="295"/>
    </location>
</feature>
<keyword evidence="1" id="KW-0175">Coiled coil</keyword>
<dbReference type="KEGG" id="dpx:DAPPUDRAFT_336787"/>
<dbReference type="HOGENOM" id="CLU_481680_0_0_1"/>
<dbReference type="AlphaFoldDB" id="E9I0C8"/>
<protein>
    <submittedName>
        <fullName evidence="3">Uncharacterized protein</fullName>
    </submittedName>
</protein>
<accession>E9I0C8</accession>
<evidence type="ECO:0000256" key="2">
    <source>
        <dbReference type="SAM" id="MobiDB-lite"/>
    </source>
</evidence>